<keyword evidence="5" id="KW-0479">Metal-binding</keyword>
<dbReference type="InterPro" id="IPR000086">
    <property type="entry name" value="NUDIX_hydrolase_dom"/>
</dbReference>
<keyword evidence="8" id="KW-0460">Magnesium</keyword>
<dbReference type="GO" id="GO:0006281">
    <property type="term" value="P:DNA repair"/>
    <property type="evidence" value="ECO:0007669"/>
    <property type="project" value="UniProtKB-KW"/>
</dbReference>
<evidence type="ECO:0000256" key="5">
    <source>
        <dbReference type="ARBA" id="ARBA00022723"/>
    </source>
</evidence>
<keyword evidence="3" id="KW-0515">Mutator protein</keyword>
<evidence type="ECO:0000256" key="3">
    <source>
        <dbReference type="ARBA" id="ARBA00022457"/>
    </source>
</evidence>
<dbReference type="AlphaFoldDB" id="A0A927JBQ6"/>
<dbReference type="SUPFAM" id="SSF55811">
    <property type="entry name" value="Nudix"/>
    <property type="match status" value="1"/>
</dbReference>
<dbReference type="CDD" id="cd03425">
    <property type="entry name" value="NUDIX_MutT_NudA_like"/>
    <property type="match status" value="1"/>
</dbReference>
<keyword evidence="14" id="KW-1185">Reference proteome</keyword>
<evidence type="ECO:0000256" key="10">
    <source>
        <dbReference type="ARBA" id="ARBA00035861"/>
    </source>
</evidence>
<dbReference type="GO" id="GO:0006260">
    <property type="term" value="P:DNA replication"/>
    <property type="evidence" value="ECO:0007669"/>
    <property type="project" value="UniProtKB-KW"/>
</dbReference>
<evidence type="ECO:0000256" key="7">
    <source>
        <dbReference type="ARBA" id="ARBA00022801"/>
    </source>
</evidence>
<keyword evidence="6" id="KW-0227">DNA damage</keyword>
<dbReference type="Pfam" id="PF00293">
    <property type="entry name" value="NUDIX"/>
    <property type="match status" value="1"/>
</dbReference>
<dbReference type="PANTHER" id="PTHR47707:SF1">
    <property type="entry name" value="NUDIX HYDROLASE FAMILY PROTEIN"/>
    <property type="match status" value="1"/>
</dbReference>
<dbReference type="GO" id="GO:0044715">
    <property type="term" value="F:8-oxo-dGDP phosphatase activity"/>
    <property type="evidence" value="ECO:0007669"/>
    <property type="project" value="TreeGrafter"/>
</dbReference>
<comment type="similarity">
    <text evidence="2">Belongs to the Nudix hydrolase family.</text>
</comment>
<name>A0A927JBQ6_9ACTN</name>
<feature type="domain" description="Nudix hydrolase" evidence="12">
    <location>
        <begin position="4"/>
        <end position="126"/>
    </location>
</feature>
<dbReference type="Proteomes" id="UP000642993">
    <property type="component" value="Unassembled WGS sequence"/>
</dbReference>
<dbReference type="InterPro" id="IPR020476">
    <property type="entry name" value="Nudix_hydrolase"/>
</dbReference>
<evidence type="ECO:0000313" key="13">
    <source>
        <dbReference type="EMBL" id="MBD8506264.1"/>
    </source>
</evidence>
<evidence type="ECO:0000256" key="11">
    <source>
        <dbReference type="ARBA" id="ARBA00038905"/>
    </source>
</evidence>
<comment type="catalytic activity">
    <reaction evidence="10">
        <text>8-oxo-dGTP + H2O = 8-oxo-dGMP + diphosphate + H(+)</text>
        <dbReference type="Rhea" id="RHEA:31575"/>
        <dbReference type="ChEBI" id="CHEBI:15377"/>
        <dbReference type="ChEBI" id="CHEBI:15378"/>
        <dbReference type="ChEBI" id="CHEBI:33019"/>
        <dbReference type="ChEBI" id="CHEBI:63224"/>
        <dbReference type="ChEBI" id="CHEBI:77896"/>
        <dbReference type="EC" id="3.6.1.55"/>
    </reaction>
</comment>
<accession>A0A927JBQ6</accession>
<dbReference type="Gene3D" id="3.90.79.10">
    <property type="entry name" value="Nucleoside Triphosphate Pyrophosphohydrolase"/>
    <property type="match status" value="1"/>
</dbReference>
<gene>
    <name evidence="13" type="ORF">HT102_07190</name>
</gene>
<organism evidence="13 14">
    <name type="scientific">Lolliginicoccus lacisalsi</name>
    <dbReference type="NCBI Taxonomy" id="2742202"/>
    <lineage>
        <taxon>Bacteria</taxon>
        <taxon>Bacillati</taxon>
        <taxon>Actinomycetota</taxon>
        <taxon>Actinomycetes</taxon>
        <taxon>Mycobacteriales</taxon>
        <taxon>Hoyosellaceae</taxon>
        <taxon>Lolliginicoccus</taxon>
    </lineage>
</organism>
<dbReference type="GO" id="GO:0008413">
    <property type="term" value="F:8-oxo-7,8-dihydroguanosine triphosphate pyrophosphatase activity"/>
    <property type="evidence" value="ECO:0007669"/>
    <property type="project" value="TreeGrafter"/>
</dbReference>
<protein>
    <recommendedName>
        <fullName evidence="11">8-oxo-dGTP diphosphatase</fullName>
        <ecNumber evidence="11">3.6.1.55</ecNumber>
    </recommendedName>
</protein>
<dbReference type="EC" id="3.6.1.55" evidence="11"/>
<dbReference type="InterPro" id="IPR047127">
    <property type="entry name" value="MutT-like"/>
</dbReference>
<dbReference type="PRINTS" id="PR00502">
    <property type="entry name" value="NUDIXFAMILY"/>
</dbReference>
<dbReference type="InterPro" id="IPR015797">
    <property type="entry name" value="NUDIX_hydrolase-like_dom_sf"/>
</dbReference>
<reference evidence="13" key="1">
    <citation type="submission" date="2020-09" db="EMBL/GenBank/DDBJ databases">
        <title>Hoyosella lacisalsi sp. nov., a halotolerant actinobacterium isolated from soil of Lake Gudzhirganskoe.</title>
        <authorList>
            <person name="Yang Q."/>
            <person name="Guo P.Y."/>
            <person name="Liu S.W."/>
            <person name="Li F.N."/>
            <person name="Sun C.H."/>
        </authorList>
    </citation>
    <scope>NUCLEOTIDE SEQUENCE</scope>
    <source>
        <strain evidence="13">G463</strain>
    </source>
</reference>
<comment type="cofactor">
    <cofactor evidence="1">
        <name>Mg(2+)</name>
        <dbReference type="ChEBI" id="CHEBI:18420"/>
    </cofactor>
</comment>
<comment type="caution">
    <text evidence="13">The sequence shown here is derived from an EMBL/GenBank/DDBJ whole genome shotgun (WGS) entry which is preliminary data.</text>
</comment>
<evidence type="ECO:0000256" key="2">
    <source>
        <dbReference type="ARBA" id="ARBA00005582"/>
    </source>
</evidence>
<evidence type="ECO:0000259" key="12">
    <source>
        <dbReference type="PROSITE" id="PS51462"/>
    </source>
</evidence>
<proteinExistence type="inferred from homology"/>
<dbReference type="PROSITE" id="PS51462">
    <property type="entry name" value="NUDIX"/>
    <property type="match status" value="1"/>
</dbReference>
<dbReference type="EMBL" id="JACYWE010000003">
    <property type="protein sequence ID" value="MBD8506264.1"/>
    <property type="molecule type" value="Genomic_DNA"/>
</dbReference>
<sequence length="135" mass="14655">MGEQRREVVAGAVVREGLLLVARRASPPELAGLWELPGGKAEPGEEPRAAVERELAEELAIVVVGGERVGPEVLIGERMVLRAYAAEWVSGEPVAIEHLEVAWIGSDALDDLPWVPSDRALIAALRELLRPRERA</sequence>
<evidence type="ECO:0000256" key="9">
    <source>
        <dbReference type="ARBA" id="ARBA00023204"/>
    </source>
</evidence>
<evidence type="ECO:0000256" key="6">
    <source>
        <dbReference type="ARBA" id="ARBA00022763"/>
    </source>
</evidence>
<evidence type="ECO:0000256" key="1">
    <source>
        <dbReference type="ARBA" id="ARBA00001946"/>
    </source>
</evidence>
<dbReference type="GO" id="GO:0046872">
    <property type="term" value="F:metal ion binding"/>
    <property type="evidence" value="ECO:0007669"/>
    <property type="project" value="UniProtKB-KW"/>
</dbReference>
<evidence type="ECO:0000256" key="4">
    <source>
        <dbReference type="ARBA" id="ARBA00022705"/>
    </source>
</evidence>
<evidence type="ECO:0000313" key="14">
    <source>
        <dbReference type="Proteomes" id="UP000642993"/>
    </source>
</evidence>
<keyword evidence="4" id="KW-0235">DNA replication</keyword>
<keyword evidence="7" id="KW-0378">Hydrolase</keyword>
<dbReference type="GO" id="GO:0035539">
    <property type="term" value="F:8-oxo-7,8-dihydrodeoxyguanosine triphosphate pyrophosphatase activity"/>
    <property type="evidence" value="ECO:0007669"/>
    <property type="project" value="UniProtKB-EC"/>
</dbReference>
<dbReference type="GO" id="GO:0044716">
    <property type="term" value="F:8-oxo-GDP phosphatase activity"/>
    <property type="evidence" value="ECO:0007669"/>
    <property type="project" value="TreeGrafter"/>
</dbReference>
<keyword evidence="9" id="KW-0234">DNA repair</keyword>
<dbReference type="PANTHER" id="PTHR47707">
    <property type="entry name" value="8-OXO-DGTP DIPHOSPHATASE"/>
    <property type="match status" value="1"/>
</dbReference>
<evidence type="ECO:0000256" key="8">
    <source>
        <dbReference type="ARBA" id="ARBA00022842"/>
    </source>
</evidence>